<name>A0ABV8R3X0_9MICC</name>
<comment type="caution">
    <text evidence="1">The sequence shown here is derived from an EMBL/GenBank/DDBJ whole genome shotgun (WGS) entry which is preliminary data.</text>
</comment>
<evidence type="ECO:0000313" key="2">
    <source>
        <dbReference type="Proteomes" id="UP001595773"/>
    </source>
</evidence>
<gene>
    <name evidence="1" type="ORF">ACFOW9_10120</name>
</gene>
<sequence>MENIDKIKVSSGEDLLAFIPHIIGYWPENSVVCIGMLGKTLRATIRLDYPPGSAVDTERFSTLVAGQLSADRQADGALIAFFGSSDWNNPEHFVHQKLYDALTQALASHGMPVRDAWYVGKEHWRSIDCNNPECCPWPGRTNTKITASFVNAELIYRGSSVAGNPRERVPELIAVRDANFSQRVADSAVMFAKNLQGHGMAENQLSATLAVWERVLARWPEPPGSSVSGFLMACLEESSVRDTVLASIASTPQQALAGATGSGCVLANITQVRVPREGDSGGQGDGKIVDIFDASDIENNAAIAYFNAILLGGQLRGRRADRSAELAADRPGRGSAAVLGALHDWFKAGPCAVHAWLDPVVQRPR</sequence>
<dbReference type="RefSeq" id="WP_230067992.1">
    <property type="nucleotide sequence ID" value="NZ_BAABLL010000006.1"/>
</dbReference>
<dbReference type="Pfam" id="PF13830">
    <property type="entry name" value="DUF4192"/>
    <property type="match status" value="1"/>
</dbReference>
<evidence type="ECO:0000313" key="1">
    <source>
        <dbReference type="EMBL" id="MFC4265954.1"/>
    </source>
</evidence>
<dbReference type="InterPro" id="IPR025447">
    <property type="entry name" value="DUF4192"/>
</dbReference>
<dbReference type="EMBL" id="JBHSCQ010000016">
    <property type="protein sequence ID" value="MFC4265954.1"/>
    <property type="molecule type" value="Genomic_DNA"/>
</dbReference>
<keyword evidence="2" id="KW-1185">Reference proteome</keyword>
<protein>
    <submittedName>
        <fullName evidence="1">DUF4192 family protein</fullName>
    </submittedName>
</protein>
<accession>A0ABV8R3X0</accession>
<dbReference type="Proteomes" id="UP001595773">
    <property type="component" value="Unassembled WGS sequence"/>
</dbReference>
<organism evidence="1 2">
    <name type="scientific">Arthrobacter cryoconiti</name>
    <dbReference type="NCBI Taxonomy" id="748907"/>
    <lineage>
        <taxon>Bacteria</taxon>
        <taxon>Bacillati</taxon>
        <taxon>Actinomycetota</taxon>
        <taxon>Actinomycetes</taxon>
        <taxon>Micrococcales</taxon>
        <taxon>Micrococcaceae</taxon>
        <taxon>Arthrobacter</taxon>
    </lineage>
</organism>
<reference evidence="2" key="1">
    <citation type="journal article" date="2019" name="Int. J. Syst. Evol. Microbiol.">
        <title>The Global Catalogue of Microorganisms (GCM) 10K type strain sequencing project: providing services to taxonomists for standard genome sequencing and annotation.</title>
        <authorList>
            <consortium name="The Broad Institute Genomics Platform"/>
            <consortium name="The Broad Institute Genome Sequencing Center for Infectious Disease"/>
            <person name="Wu L."/>
            <person name="Ma J."/>
        </authorList>
    </citation>
    <scope>NUCLEOTIDE SEQUENCE [LARGE SCALE GENOMIC DNA]</scope>
    <source>
        <strain evidence="2">CGMCC 1.10698</strain>
    </source>
</reference>
<proteinExistence type="predicted"/>